<dbReference type="Proteomes" id="UP000243499">
    <property type="component" value="Chromosome 9"/>
</dbReference>
<reference evidence="2" key="1">
    <citation type="submission" date="2018-04" db="EMBL/GenBank/DDBJ databases">
        <title>WGS assembly of Panicum hallii.</title>
        <authorList>
            <person name="Lovell J."/>
            <person name="Jenkins J."/>
            <person name="Lowry D."/>
            <person name="Mamidi S."/>
            <person name="Sreedasyam A."/>
            <person name="Weng X."/>
            <person name="Barry K."/>
            <person name="Bonette J."/>
            <person name="Campitelli B."/>
            <person name="Daum C."/>
            <person name="Gordon S."/>
            <person name="Gould B."/>
            <person name="Lipzen A."/>
            <person name="Macqueen A."/>
            <person name="Palacio-Mejia J."/>
            <person name="Plott C."/>
            <person name="Shakirov E."/>
            <person name="Shu S."/>
            <person name="Yoshinaga Y."/>
            <person name="Zane M."/>
            <person name="Rokhsar D."/>
            <person name="Grimwood J."/>
            <person name="Schmutz J."/>
            <person name="Juenger T."/>
        </authorList>
    </citation>
    <scope>NUCLEOTIDE SEQUENCE [LARGE SCALE GENOMIC DNA]</scope>
    <source>
        <strain evidence="2">FIL2</strain>
    </source>
</reference>
<sequence length="61" mass="6657">MIFGRPFFLGGPSCALAPLLVARISAALLRSRLSGMLCCNVYPGLHRCCIPCHHSFALYMC</sequence>
<dbReference type="Gramene" id="PVH32267">
    <property type="protein sequence ID" value="PVH32267"/>
    <property type="gene ID" value="PAHAL_9G357900"/>
</dbReference>
<evidence type="ECO:0008006" key="3">
    <source>
        <dbReference type="Google" id="ProtNLM"/>
    </source>
</evidence>
<evidence type="ECO:0000313" key="2">
    <source>
        <dbReference type="EMBL" id="PVH32267.1"/>
    </source>
</evidence>
<feature type="signal peptide" evidence="1">
    <location>
        <begin position="1"/>
        <end position="26"/>
    </location>
</feature>
<feature type="chain" id="PRO_5015502212" description="Secreted protein" evidence="1">
    <location>
        <begin position="27"/>
        <end position="61"/>
    </location>
</feature>
<organism evidence="2">
    <name type="scientific">Panicum hallii</name>
    <dbReference type="NCBI Taxonomy" id="206008"/>
    <lineage>
        <taxon>Eukaryota</taxon>
        <taxon>Viridiplantae</taxon>
        <taxon>Streptophyta</taxon>
        <taxon>Embryophyta</taxon>
        <taxon>Tracheophyta</taxon>
        <taxon>Spermatophyta</taxon>
        <taxon>Magnoliopsida</taxon>
        <taxon>Liliopsida</taxon>
        <taxon>Poales</taxon>
        <taxon>Poaceae</taxon>
        <taxon>PACMAD clade</taxon>
        <taxon>Panicoideae</taxon>
        <taxon>Panicodae</taxon>
        <taxon>Paniceae</taxon>
        <taxon>Panicinae</taxon>
        <taxon>Panicum</taxon>
        <taxon>Panicum sect. Panicum</taxon>
    </lineage>
</organism>
<dbReference type="AlphaFoldDB" id="A0A2T8I3K9"/>
<keyword evidence="1" id="KW-0732">Signal</keyword>
<dbReference type="EMBL" id="CM008054">
    <property type="protein sequence ID" value="PVH32267.1"/>
    <property type="molecule type" value="Genomic_DNA"/>
</dbReference>
<accession>A0A2T8I3K9</accession>
<protein>
    <recommendedName>
        <fullName evidence="3">Secreted protein</fullName>
    </recommendedName>
</protein>
<evidence type="ECO:0000256" key="1">
    <source>
        <dbReference type="SAM" id="SignalP"/>
    </source>
</evidence>
<proteinExistence type="predicted"/>
<gene>
    <name evidence="2" type="ORF">PAHAL_9G357900</name>
</gene>
<name>A0A2T8I3K9_9POAL</name>